<dbReference type="Proteomes" id="UP000034794">
    <property type="component" value="Unassembled WGS sequence"/>
</dbReference>
<sequence length="156" mass="17689">MSVKLGDYKKVDGFLRVNNVDSILYGSLGVSVYLGKFRDFDDIDLLVDDEFTGEKWSFLKELMSSNGFEISDEKEHEFVNPEGIKVAFAEKSVLIEDNICDPKSDVVKIIVDGIDVNTLKPECFIKAYTFSSTDGYRIEKRGNSDLNIVQKLRDLK</sequence>
<reference evidence="1 2" key="1">
    <citation type="journal article" date="2015" name="Nature">
        <title>rRNA introns, odd ribosomes, and small enigmatic genomes across a large radiation of phyla.</title>
        <authorList>
            <person name="Brown C.T."/>
            <person name="Hug L.A."/>
            <person name="Thomas B.C."/>
            <person name="Sharon I."/>
            <person name="Castelle C.J."/>
            <person name="Singh A."/>
            <person name="Wilkins M.J."/>
            <person name="Williams K.H."/>
            <person name="Banfield J.F."/>
        </authorList>
    </citation>
    <scope>NUCLEOTIDE SEQUENCE [LARGE SCALE GENOMIC DNA]</scope>
</reference>
<evidence type="ECO:0000313" key="1">
    <source>
        <dbReference type="EMBL" id="KKU33242.1"/>
    </source>
</evidence>
<dbReference type="EMBL" id="LCMI01000005">
    <property type="protein sequence ID" value="KKU33242.1"/>
    <property type="molecule type" value="Genomic_DNA"/>
</dbReference>
<accession>A0A0G1PKN7</accession>
<organism evidence="1 2">
    <name type="scientific">Candidatus Collierbacteria bacterium GW2011_GWA2_46_26</name>
    <dbReference type="NCBI Taxonomy" id="1618381"/>
    <lineage>
        <taxon>Bacteria</taxon>
        <taxon>Candidatus Collieribacteriota</taxon>
    </lineage>
</organism>
<keyword evidence="1" id="KW-0413">Isomerase</keyword>
<dbReference type="AlphaFoldDB" id="A0A0G1PKN7"/>
<dbReference type="GO" id="GO:0016853">
    <property type="term" value="F:isomerase activity"/>
    <property type="evidence" value="ECO:0007669"/>
    <property type="project" value="UniProtKB-KW"/>
</dbReference>
<protein>
    <submittedName>
        <fullName evidence="1">Phosphoribosylanthranilate isomerase</fullName>
    </submittedName>
</protein>
<gene>
    <name evidence="1" type="ORF">UX47_C0005G0044</name>
</gene>
<proteinExistence type="predicted"/>
<name>A0A0G1PKN7_9BACT</name>
<evidence type="ECO:0000313" key="2">
    <source>
        <dbReference type="Proteomes" id="UP000034794"/>
    </source>
</evidence>
<comment type="caution">
    <text evidence="1">The sequence shown here is derived from an EMBL/GenBank/DDBJ whole genome shotgun (WGS) entry which is preliminary data.</text>
</comment>